<dbReference type="AlphaFoldDB" id="A0AAV2TJE6"/>
<proteinExistence type="predicted"/>
<accession>A0AAV2TJE6</accession>
<evidence type="ECO:0000313" key="1">
    <source>
        <dbReference type="EMBL" id="CAL5137592.1"/>
    </source>
</evidence>
<name>A0AAV2TJE6_CALDB</name>
<comment type="caution">
    <text evidence="1">The sequence shown here is derived from an EMBL/GenBank/DDBJ whole genome shotgun (WGS) entry which is preliminary data.</text>
</comment>
<protein>
    <submittedName>
        <fullName evidence="1">Uncharacterized protein</fullName>
    </submittedName>
</protein>
<evidence type="ECO:0000313" key="2">
    <source>
        <dbReference type="Proteomes" id="UP001497525"/>
    </source>
</evidence>
<organism evidence="1 2">
    <name type="scientific">Calicophoron daubneyi</name>
    <name type="common">Rumen fluke</name>
    <name type="synonym">Paramphistomum daubneyi</name>
    <dbReference type="NCBI Taxonomy" id="300641"/>
    <lineage>
        <taxon>Eukaryota</taxon>
        <taxon>Metazoa</taxon>
        <taxon>Spiralia</taxon>
        <taxon>Lophotrochozoa</taxon>
        <taxon>Platyhelminthes</taxon>
        <taxon>Trematoda</taxon>
        <taxon>Digenea</taxon>
        <taxon>Plagiorchiida</taxon>
        <taxon>Pronocephalata</taxon>
        <taxon>Paramphistomoidea</taxon>
        <taxon>Paramphistomidae</taxon>
        <taxon>Calicophoron</taxon>
    </lineage>
</organism>
<dbReference type="EMBL" id="CAXLJL010000412">
    <property type="protein sequence ID" value="CAL5137592.1"/>
    <property type="molecule type" value="Genomic_DNA"/>
</dbReference>
<gene>
    <name evidence="1" type="ORF">CDAUBV1_LOCUS11885</name>
</gene>
<dbReference type="Proteomes" id="UP001497525">
    <property type="component" value="Unassembled WGS sequence"/>
</dbReference>
<reference evidence="1" key="1">
    <citation type="submission" date="2024-06" db="EMBL/GenBank/DDBJ databases">
        <authorList>
            <person name="Liu X."/>
            <person name="Lenzi L."/>
            <person name="Haldenby T S."/>
            <person name="Uol C."/>
        </authorList>
    </citation>
    <scope>NUCLEOTIDE SEQUENCE</scope>
</reference>
<sequence>MSVASENLSSVPVQRTLTKAVVSNVYGYSSNTGYTSPTLLYSPAPVRSGKTPLSPVAPLETPNAFASEIDDEDNCGSADESYPVNSNRTVTPSASLFEIRNVRFMNLPGHVSRQPETAGKIDRNLTDFQRESVVAFSDGGIESNPLERYCRSECPSFSFLSPPKRFVPNHCTKSLSVFEFCRIIPDEDEIASRLPAEPPSLFEDLAAQTKVRSAVLVDEPADDLSVASQQ</sequence>